<organism evidence="1 2">
    <name type="scientific">Zasmidium cellare</name>
    <name type="common">Wine cellar mold</name>
    <name type="synonym">Racodium cellare</name>
    <dbReference type="NCBI Taxonomy" id="395010"/>
    <lineage>
        <taxon>Eukaryota</taxon>
        <taxon>Fungi</taxon>
        <taxon>Dikarya</taxon>
        <taxon>Ascomycota</taxon>
        <taxon>Pezizomycotina</taxon>
        <taxon>Dothideomycetes</taxon>
        <taxon>Dothideomycetidae</taxon>
        <taxon>Mycosphaerellales</taxon>
        <taxon>Mycosphaerellaceae</taxon>
        <taxon>Zasmidium</taxon>
    </lineage>
</organism>
<dbReference type="EMBL" id="JAXOVC010000008">
    <property type="protein sequence ID" value="KAK4498504.1"/>
    <property type="molecule type" value="Genomic_DNA"/>
</dbReference>
<gene>
    <name evidence="1" type="ORF">PRZ48_011162</name>
</gene>
<evidence type="ECO:0000313" key="1">
    <source>
        <dbReference type="EMBL" id="KAK4498504.1"/>
    </source>
</evidence>
<comment type="caution">
    <text evidence="1">The sequence shown here is derived from an EMBL/GenBank/DDBJ whole genome shotgun (WGS) entry which is preliminary data.</text>
</comment>
<evidence type="ECO:0000313" key="2">
    <source>
        <dbReference type="Proteomes" id="UP001305779"/>
    </source>
</evidence>
<dbReference type="Proteomes" id="UP001305779">
    <property type="component" value="Unassembled WGS sequence"/>
</dbReference>
<proteinExistence type="predicted"/>
<name>A0ABR0EAL4_ZASCE</name>
<reference evidence="1 2" key="1">
    <citation type="journal article" date="2023" name="G3 (Bethesda)">
        <title>A chromosome-level genome assembly of Zasmidium syzygii isolated from banana leaves.</title>
        <authorList>
            <person name="van Westerhoven A.C."/>
            <person name="Mehrabi R."/>
            <person name="Talebi R."/>
            <person name="Steentjes M.B.F."/>
            <person name="Corcolon B."/>
            <person name="Chong P.A."/>
            <person name="Kema G.H.J."/>
            <person name="Seidl M.F."/>
        </authorList>
    </citation>
    <scope>NUCLEOTIDE SEQUENCE [LARGE SCALE GENOMIC DNA]</scope>
    <source>
        <strain evidence="1 2">P124</strain>
    </source>
</reference>
<accession>A0ABR0EAL4</accession>
<keyword evidence="2" id="KW-1185">Reference proteome</keyword>
<protein>
    <submittedName>
        <fullName evidence="1">Uncharacterized protein</fullName>
    </submittedName>
</protein>
<sequence length="94" mass="10415">MAATQHVLRLMSVDDRTEPWHHAIHVLRLKGKGNGLQATTFPPDPEIDTMPEDPLVNALRLGDSQSIAIDQDQMQTAGDEHLRLILSQLPVTSI</sequence>